<dbReference type="SMART" id="SM00935">
    <property type="entry name" value="OmpH"/>
    <property type="match status" value="1"/>
</dbReference>
<dbReference type="GO" id="GO:0051082">
    <property type="term" value="F:unfolded protein binding"/>
    <property type="evidence" value="ECO:0007669"/>
    <property type="project" value="InterPro"/>
</dbReference>
<accession>A0A7K1SUI5</accession>
<proteinExistence type="inferred from homology"/>
<evidence type="ECO:0000256" key="1">
    <source>
        <dbReference type="ARBA" id="ARBA00009091"/>
    </source>
</evidence>
<sequence length="197" mass="21885">MKITVSRLTLGIAVAAMAVACNQKPQTTNATAEKTPATSTSEKAEIVYVNSDSLLSKYDYFKDMSSRLEDKGKKAQVDVSSKGQAFQREVAEYQKGAATLSADQRAATEQRLARKQQELQTYNQNASAQIQQEQASENAKLYDKIADFMKGYAKEKGYKLILTYSKANPTVLFGDESLNVTNDVVKILNDNYKKEKK</sequence>
<dbReference type="Proteomes" id="UP000462014">
    <property type="component" value="Unassembled WGS sequence"/>
</dbReference>
<evidence type="ECO:0000256" key="2">
    <source>
        <dbReference type="ARBA" id="ARBA00022729"/>
    </source>
</evidence>
<name>A0A7K1SUI5_9SPHI</name>
<evidence type="ECO:0000313" key="6">
    <source>
        <dbReference type="Proteomes" id="UP000462014"/>
    </source>
</evidence>
<gene>
    <name evidence="5" type="ORF">GO621_05470</name>
</gene>
<dbReference type="Gene3D" id="3.30.910.20">
    <property type="entry name" value="Skp domain"/>
    <property type="match status" value="1"/>
</dbReference>
<evidence type="ECO:0000256" key="4">
    <source>
        <dbReference type="SAM" id="SignalP"/>
    </source>
</evidence>
<comment type="caution">
    <text evidence="5">The sequence shown here is derived from an EMBL/GenBank/DDBJ whole genome shotgun (WGS) entry which is preliminary data.</text>
</comment>
<feature type="chain" id="PRO_5029672969" evidence="4">
    <location>
        <begin position="21"/>
        <end position="197"/>
    </location>
</feature>
<feature type="signal peptide" evidence="4">
    <location>
        <begin position="1"/>
        <end position="20"/>
    </location>
</feature>
<evidence type="ECO:0000313" key="5">
    <source>
        <dbReference type="EMBL" id="MVN20985.1"/>
    </source>
</evidence>
<dbReference type="Pfam" id="PF03938">
    <property type="entry name" value="OmpH"/>
    <property type="match status" value="1"/>
</dbReference>
<dbReference type="SUPFAM" id="SSF111384">
    <property type="entry name" value="OmpH-like"/>
    <property type="match status" value="1"/>
</dbReference>
<keyword evidence="6" id="KW-1185">Reference proteome</keyword>
<comment type="similarity">
    <text evidence="1">Belongs to the Skp family.</text>
</comment>
<dbReference type="InterPro" id="IPR005632">
    <property type="entry name" value="Chaperone_Skp"/>
</dbReference>
<reference evidence="5 6" key="1">
    <citation type="submission" date="2019-12" db="EMBL/GenBank/DDBJ databases">
        <title>Mucilaginibacter sp. HMF7410 genome sequencing and assembly.</title>
        <authorList>
            <person name="Kang H."/>
            <person name="Cha I."/>
            <person name="Kim H."/>
            <person name="Joh K."/>
        </authorList>
    </citation>
    <scope>NUCLEOTIDE SEQUENCE [LARGE SCALE GENOMIC DNA]</scope>
    <source>
        <strain evidence="5 6">HMF7410</strain>
    </source>
</reference>
<protein>
    <submittedName>
        <fullName evidence="5">OmpH family outer membrane protein</fullName>
    </submittedName>
</protein>
<feature type="coiled-coil region" evidence="3">
    <location>
        <begin position="105"/>
        <end position="132"/>
    </location>
</feature>
<dbReference type="AlphaFoldDB" id="A0A7K1SUI5"/>
<organism evidence="5 6">
    <name type="scientific">Mucilaginibacter arboris</name>
    <dbReference type="NCBI Taxonomy" id="2682090"/>
    <lineage>
        <taxon>Bacteria</taxon>
        <taxon>Pseudomonadati</taxon>
        <taxon>Bacteroidota</taxon>
        <taxon>Sphingobacteriia</taxon>
        <taxon>Sphingobacteriales</taxon>
        <taxon>Sphingobacteriaceae</taxon>
        <taxon>Mucilaginibacter</taxon>
    </lineage>
</organism>
<dbReference type="PROSITE" id="PS51257">
    <property type="entry name" value="PROKAR_LIPOPROTEIN"/>
    <property type="match status" value="1"/>
</dbReference>
<dbReference type="EMBL" id="WPIK01000004">
    <property type="protein sequence ID" value="MVN20985.1"/>
    <property type="molecule type" value="Genomic_DNA"/>
</dbReference>
<evidence type="ECO:0000256" key="3">
    <source>
        <dbReference type="SAM" id="Coils"/>
    </source>
</evidence>
<dbReference type="GO" id="GO:0005829">
    <property type="term" value="C:cytosol"/>
    <property type="evidence" value="ECO:0007669"/>
    <property type="project" value="TreeGrafter"/>
</dbReference>
<keyword evidence="2 4" id="KW-0732">Signal</keyword>
<dbReference type="InterPro" id="IPR024930">
    <property type="entry name" value="Skp_dom_sf"/>
</dbReference>
<dbReference type="GO" id="GO:0050821">
    <property type="term" value="P:protein stabilization"/>
    <property type="evidence" value="ECO:0007669"/>
    <property type="project" value="TreeGrafter"/>
</dbReference>
<dbReference type="PANTHER" id="PTHR35089:SF1">
    <property type="entry name" value="CHAPERONE PROTEIN SKP"/>
    <property type="match status" value="1"/>
</dbReference>
<dbReference type="PANTHER" id="PTHR35089">
    <property type="entry name" value="CHAPERONE PROTEIN SKP"/>
    <property type="match status" value="1"/>
</dbReference>
<keyword evidence="3" id="KW-0175">Coiled coil</keyword>
<dbReference type="RefSeq" id="WP_157564949.1">
    <property type="nucleotide sequence ID" value="NZ_WPIK01000004.1"/>
</dbReference>